<dbReference type="Gene3D" id="3.10.450.50">
    <property type="match status" value="1"/>
</dbReference>
<evidence type="ECO:0000313" key="3">
    <source>
        <dbReference type="Proteomes" id="UP000000260"/>
    </source>
</evidence>
<sequence length="122" mass="13890">MRSKRGIMLLERLTTLEQSLHGDQRRDPAWLEYLLHPQFCEVTRSGVLVNRDETIDALTQETGTAFIVSDGFSLLSVNAGSAILRYRTCTAEGHRPAWRASHWVKVDEARWQLIFHQGTPAV</sequence>
<dbReference type="AlphaFoldDB" id="A7MRH3"/>
<gene>
    <name evidence="2" type="ordered locus">ESA_pESA3p05476</name>
</gene>
<dbReference type="Pfam" id="PF14534">
    <property type="entry name" value="DUF4440"/>
    <property type="match status" value="1"/>
</dbReference>
<dbReference type="KEGG" id="esa:ESA_pESA3p05476"/>
<dbReference type="HOGENOM" id="CLU_119560_2_0_6"/>
<dbReference type="Proteomes" id="UP000000260">
    <property type="component" value="Plasmid pESA3"/>
</dbReference>
<reference evidence="3" key="1">
    <citation type="journal article" date="2010" name="PLoS ONE">
        <title>Genome sequence of Cronobacter sakazakii BAA-894 and comparative genomic hybridization analysis with other Cronobacter species.</title>
        <authorList>
            <person name="Kucerova E."/>
            <person name="Clifton S.W."/>
            <person name="Xia X.Q."/>
            <person name="Long F."/>
            <person name="Porwollik S."/>
            <person name="Fulton L."/>
            <person name="Fronick C."/>
            <person name="Minx P."/>
            <person name="Kyung K."/>
            <person name="Warren W."/>
            <person name="Fulton R."/>
            <person name="Feng D."/>
            <person name="Wollam A."/>
            <person name="Shah N."/>
            <person name="Bhonagiri V."/>
            <person name="Nash W.E."/>
            <person name="Hallsworth-Pepin K."/>
            <person name="Wilson R.K."/>
            <person name="McClelland M."/>
            <person name="Forsythe S.J."/>
        </authorList>
    </citation>
    <scope>NUCLEOTIDE SEQUENCE [LARGE SCALE GENOMIC DNA]</scope>
    <source>
        <strain evidence="3">ATCC BAA-894</strain>
    </source>
</reference>
<protein>
    <recommendedName>
        <fullName evidence="1">DUF4440 domain-containing protein</fullName>
    </recommendedName>
</protein>
<dbReference type="EMBL" id="CP000785">
    <property type="protein sequence ID" value="ABU79673.1"/>
    <property type="molecule type" value="Genomic_DNA"/>
</dbReference>
<dbReference type="InterPro" id="IPR032710">
    <property type="entry name" value="NTF2-like_dom_sf"/>
</dbReference>
<evidence type="ECO:0000259" key="1">
    <source>
        <dbReference type="Pfam" id="PF14534"/>
    </source>
</evidence>
<feature type="domain" description="DUF4440" evidence="1">
    <location>
        <begin position="24"/>
        <end position="113"/>
    </location>
</feature>
<keyword evidence="2" id="KW-0614">Plasmid</keyword>
<dbReference type="SUPFAM" id="SSF54427">
    <property type="entry name" value="NTF2-like"/>
    <property type="match status" value="1"/>
</dbReference>
<geneLocation type="plasmid" evidence="2 3">
    <name>pESA3</name>
</geneLocation>
<proteinExistence type="predicted"/>
<evidence type="ECO:0000313" key="2">
    <source>
        <dbReference type="EMBL" id="ABU79673.1"/>
    </source>
</evidence>
<accession>A7MRH3</accession>
<organism evidence="2 3">
    <name type="scientific">Cronobacter sakazakii (strain ATCC BAA-894)</name>
    <name type="common">Enterobacter sakazakii</name>
    <dbReference type="NCBI Taxonomy" id="290339"/>
    <lineage>
        <taxon>Bacteria</taxon>
        <taxon>Pseudomonadati</taxon>
        <taxon>Pseudomonadota</taxon>
        <taxon>Gammaproteobacteria</taxon>
        <taxon>Enterobacterales</taxon>
        <taxon>Enterobacteriaceae</taxon>
        <taxon>Cronobacter</taxon>
    </lineage>
</organism>
<dbReference type="InterPro" id="IPR027843">
    <property type="entry name" value="DUF4440"/>
</dbReference>
<keyword evidence="3" id="KW-1185">Reference proteome</keyword>
<name>A7MRH3_CROS8</name>